<evidence type="ECO:0000256" key="10">
    <source>
        <dbReference type="SAM" id="SignalP"/>
    </source>
</evidence>
<evidence type="ECO:0000256" key="9">
    <source>
        <dbReference type="SAM" id="MobiDB-lite"/>
    </source>
</evidence>
<keyword evidence="2" id="KW-0812">Transmembrane</keyword>
<evidence type="ECO:0000256" key="4">
    <source>
        <dbReference type="ARBA" id="ARBA00022737"/>
    </source>
</evidence>
<feature type="domain" description="Cadherin" evidence="11">
    <location>
        <begin position="463"/>
        <end position="526"/>
    </location>
</feature>
<comment type="caution">
    <text evidence="12">The sequence shown here is derived from an EMBL/GenBank/DDBJ whole genome shotgun (WGS) entry which is preliminary data.</text>
</comment>
<dbReference type="InterPro" id="IPR015919">
    <property type="entry name" value="Cadherin-like_sf"/>
</dbReference>
<keyword evidence="3 10" id="KW-0732">Signal</keyword>
<dbReference type="PROSITE" id="PS00232">
    <property type="entry name" value="CADHERIN_1"/>
    <property type="match status" value="1"/>
</dbReference>
<dbReference type="InterPro" id="IPR020894">
    <property type="entry name" value="Cadherin_CS"/>
</dbReference>
<dbReference type="Gene3D" id="2.60.40.60">
    <property type="entry name" value="Cadherins"/>
    <property type="match status" value="3"/>
</dbReference>
<evidence type="ECO:0000256" key="7">
    <source>
        <dbReference type="ARBA" id="ARBA00023136"/>
    </source>
</evidence>
<dbReference type="PROSITE" id="PS50268">
    <property type="entry name" value="CADHERIN_2"/>
    <property type="match status" value="3"/>
</dbReference>
<dbReference type="PANTHER" id="PTHR24027">
    <property type="entry name" value="CADHERIN-23"/>
    <property type="match status" value="1"/>
</dbReference>
<dbReference type="GO" id="GO:0008013">
    <property type="term" value="F:beta-catenin binding"/>
    <property type="evidence" value="ECO:0007669"/>
    <property type="project" value="TreeGrafter"/>
</dbReference>
<evidence type="ECO:0000256" key="2">
    <source>
        <dbReference type="ARBA" id="ARBA00022692"/>
    </source>
</evidence>
<dbReference type="PRINTS" id="PR00205">
    <property type="entry name" value="CADHERIN"/>
</dbReference>
<evidence type="ECO:0000256" key="5">
    <source>
        <dbReference type="ARBA" id="ARBA00022837"/>
    </source>
</evidence>
<dbReference type="GO" id="GO:0016477">
    <property type="term" value="P:cell migration"/>
    <property type="evidence" value="ECO:0007669"/>
    <property type="project" value="TreeGrafter"/>
</dbReference>
<feature type="chain" id="PRO_5042834174" description="Cadherin domain-containing protein" evidence="10">
    <location>
        <begin position="20"/>
        <end position="526"/>
    </location>
</feature>
<dbReference type="EMBL" id="JBAMIC010000001">
    <property type="protein sequence ID" value="KAK7113893.1"/>
    <property type="molecule type" value="Genomic_DNA"/>
</dbReference>
<comment type="subcellular location">
    <subcellularLocation>
        <location evidence="1">Membrane</location>
        <topology evidence="1">Single-pass membrane protein</topology>
    </subcellularLocation>
</comment>
<dbReference type="GO" id="GO:0016339">
    <property type="term" value="P:calcium-dependent cell-cell adhesion via plasma membrane cell adhesion molecules"/>
    <property type="evidence" value="ECO:0007669"/>
    <property type="project" value="TreeGrafter"/>
</dbReference>
<organism evidence="12 13">
    <name type="scientific">Littorina saxatilis</name>
    <dbReference type="NCBI Taxonomy" id="31220"/>
    <lineage>
        <taxon>Eukaryota</taxon>
        <taxon>Metazoa</taxon>
        <taxon>Spiralia</taxon>
        <taxon>Lophotrochozoa</taxon>
        <taxon>Mollusca</taxon>
        <taxon>Gastropoda</taxon>
        <taxon>Caenogastropoda</taxon>
        <taxon>Littorinimorpha</taxon>
        <taxon>Littorinoidea</taxon>
        <taxon>Littorinidae</taxon>
        <taxon>Littorina</taxon>
    </lineage>
</organism>
<feature type="signal peptide" evidence="10">
    <location>
        <begin position="1"/>
        <end position="19"/>
    </location>
</feature>
<feature type="region of interest" description="Disordered" evidence="9">
    <location>
        <begin position="45"/>
        <end position="89"/>
    </location>
</feature>
<dbReference type="Proteomes" id="UP001374579">
    <property type="component" value="Unassembled WGS sequence"/>
</dbReference>
<dbReference type="SUPFAM" id="SSF49313">
    <property type="entry name" value="Cadherin-like"/>
    <property type="match status" value="3"/>
</dbReference>
<name>A0AAN9BYX6_9CAEN</name>
<dbReference type="GO" id="GO:0007156">
    <property type="term" value="P:homophilic cell adhesion via plasma membrane adhesion molecules"/>
    <property type="evidence" value="ECO:0007669"/>
    <property type="project" value="InterPro"/>
</dbReference>
<gene>
    <name evidence="12" type="ORF">V1264_000051</name>
</gene>
<dbReference type="InterPro" id="IPR002126">
    <property type="entry name" value="Cadherin-like_dom"/>
</dbReference>
<feature type="compositionally biased region" description="Polar residues" evidence="9">
    <location>
        <begin position="61"/>
        <end position="87"/>
    </location>
</feature>
<evidence type="ECO:0000256" key="3">
    <source>
        <dbReference type="ARBA" id="ARBA00022729"/>
    </source>
</evidence>
<evidence type="ECO:0000256" key="6">
    <source>
        <dbReference type="ARBA" id="ARBA00022989"/>
    </source>
</evidence>
<dbReference type="GO" id="GO:0045296">
    <property type="term" value="F:cadherin binding"/>
    <property type="evidence" value="ECO:0007669"/>
    <property type="project" value="TreeGrafter"/>
</dbReference>
<keyword evidence="4" id="KW-0677">Repeat</keyword>
<dbReference type="AlphaFoldDB" id="A0AAN9BYX6"/>
<accession>A0AAN9BYX6</accession>
<keyword evidence="6" id="KW-1133">Transmembrane helix</keyword>
<dbReference type="GO" id="GO:0034332">
    <property type="term" value="P:adherens junction organization"/>
    <property type="evidence" value="ECO:0007669"/>
    <property type="project" value="TreeGrafter"/>
</dbReference>
<evidence type="ECO:0000256" key="8">
    <source>
        <dbReference type="PROSITE-ProRule" id="PRU00043"/>
    </source>
</evidence>
<protein>
    <recommendedName>
        <fullName evidence="11">Cadherin domain-containing protein</fullName>
    </recommendedName>
</protein>
<dbReference type="GO" id="GO:0007043">
    <property type="term" value="P:cell-cell junction assembly"/>
    <property type="evidence" value="ECO:0007669"/>
    <property type="project" value="TreeGrafter"/>
</dbReference>
<evidence type="ECO:0000256" key="1">
    <source>
        <dbReference type="ARBA" id="ARBA00004167"/>
    </source>
</evidence>
<keyword evidence="5 8" id="KW-0106">Calcium</keyword>
<keyword evidence="7" id="KW-0472">Membrane</keyword>
<dbReference type="PANTHER" id="PTHR24027:SF422">
    <property type="entry name" value="CADHERIN DOMAIN-CONTAINING PROTEIN"/>
    <property type="match status" value="1"/>
</dbReference>
<keyword evidence="13" id="KW-1185">Reference proteome</keyword>
<evidence type="ECO:0000313" key="13">
    <source>
        <dbReference type="Proteomes" id="UP001374579"/>
    </source>
</evidence>
<dbReference type="CDD" id="cd11304">
    <property type="entry name" value="Cadherin_repeat"/>
    <property type="match status" value="3"/>
</dbReference>
<evidence type="ECO:0000313" key="12">
    <source>
        <dbReference type="EMBL" id="KAK7113893.1"/>
    </source>
</evidence>
<dbReference type="InterPro" id="IPR039808">
    <property type="entry name" value="Cadherin"/>
</dbReference>
<dbReference type="GO" id="GO:0044331">
    <property type="term" value="P:cell-cell adhesion mediated by cadherin"/>
    <property type="evidence" value="ECO:0007669"/>
    <property type="project" value="TreeGrafter"/>
</dbReference>
<dbReference type="SMART" id="SM00112">
    <property type="entry name" value="CA"/>
    <property type="match status" value="1"/>
</dbReference>
<reference evidence="12 13" key="1">
    <citation type="submission" date="2024-02" db="EMBL/GenBank/DDBJ databases">
        <title>Chromosome-scale genome assembly of the rough periwinkle Littorina saxatilis.</title>
        <authorList>
            <person name="De Jode A."/>
            <person name="Faria R."/>
            <person name="Formenti G."/>
            <person name="Sims Y."/>
            <person name="Smith T.P."/>
            <person name="Tracey A."/>
            <person name="Wood J.M.D."/>
            <person name="Zagrodzka Z.B."/>
            <person name="Johannesson K."/>
            <person name="Butlin R.K."/>
            <person name="Leder E.H."/>
        </authorList>
    </citation>
    <scope>NUCLEOTIDE SEQUENCE [LARGE SCALE GENOMIC DNA]</scope>
    <source>
        <strain evidence="12">Snail1</strain>
        <tissue evidence="12">Muscle</tissue>
    </source>
</reference>
<dbReference type="GO" id="GO:0005509">
    <property type="term" value="F:calcium ion binding"/>
    <property type="evidence" value="ECO:0007669"/>
    <property type="project" value="UniProtKB-UniRule"/>
</dbReference>
<feature type="domain" description="Cadherin" evidence="11">
    <location>
        <begin position="167"/>
        <end position="239"/>
    </location>
</feature>
<feature type="domain" description="Cadherin" evidence="11">
    <location>
        <begin position="349"/>
        <end position="462"/>
    </location>
</feature>
<dbReference type="GO" id="GO:0000902">
    <property type="term" value="P:cell morphogenesis"/>
    <property type="evidence" value="ECO:0007669"/>
    <property type="project" value="TreeGrafter"/>
</dbReference>
<sequence>MAGLFVFALVYILTVPIVCVPSDSKDAVVRQLSFSPASYKHAEFRGRSAGSPEQLHFPHGHQNNMRANSRPASASGPHNQGVDGSSEAQHEGFEIQQSLHNDFNSHFRPPLDRLSQVGRDEFGRRRIPHLRRRRAVTQETMNQTVPESQLGELVNFPQKLLNTAGRRFSLNSSSVNPEMFELTSGGVLSLGSGYRLDYEDSAMRSITMVVHAVSTSDPTDVVEITATLLVTDVDEAPVFTTEPQPFLATIRANSGAGYTIITLVAEDPEGAPVSYSKISVSPSQYEDRIEVRRTDVGNVRQCEIRTVGTANFDPDTITINVAARDRDTGGREATTTVSVLVGLRPPQFYSSSYQGAILENNGLDRTVNALGTSAKLQIRTKTFQEGAVTYTLANQGGGDSDLFSISNAGYIICRKVLDYETASPKLQSMTVTATQRVGNTDFSSTVGVTIQIEDMNDNPPIFNQSRYDATLVENVAVGTDILTVKAQDLDTGVNAHIDYSLVGTEDFEVVTHNTSSVFEGVIRIKR</sequence>
<proteinExistence type="predicted"/>
<dbReference type="GO" id="GO:0005912">
    <property type="term" value="C:adherens junction"/>
    <property type="evidence" value="ECO:0007669"/>
    <property type="project" value="TreeGrafter"/>
</dbReference>
<dbReference type="GO" id="GO:0016342">
    <property type="term" value="C:catenin complex"/>
    <property type="evidence" value="ECO:0007669"/>
    <property type="project" value="TreeGrafter"/>
</dbReference>
<evidence type="ECO:0000259" key="11">
    <source>
        <dbReference type="PROSITE" id="PS50268"/>
    </source>
</evidence>